<sequence>MRQDFSAMAPGRAQAILAVVERRHPGRLDALRTNTLVELRAWRAEIQLWMHDPHSGWGPCSVDGEYNTETVPPSVHLGGASPREQAFAALHELGHHLQQSDYGLRAPVSDWSWNESEALEEEACDAFAARVLLPEPHLPDALRKTGPTAADVVALLSSSHASREACCVRASEFFLSSGLVVLLDAEGRVVFAARHGMMPPQRGSDQAATPLIRAALRSRGSAQVDRAHLVLCDGHPSEDLYGQAAWLDENYLVAVLGVDQVAWRRFNPPRSGSGTSRFLSGRLCETCGEEVSVSETCGMCWQPKFPHGQCGCAAAWPAAYRWCPFCNQRKFTAQFPKPGQTACRNCD</sequence>
<dbReference type="Pfam" id="PF06114">
    <property type="entry name" value="Peptidase_M78"/>
    <property type="match status" value="1"/>
</dbReference>
<dbReference type="InterPro" id="IPR010359">
    <property type="entry name" value="IrrE_HExxH"/>
</dbReference>
<keyword evidence="3" id="KW-1185">Reference proteome</keyword>
<protein>
    <recommendedName>
        <fullName evidence="1">IrrE N-terminal-like domain-containing protein</fullName>
    </recommendedName>
</protein>
<reference evidence="2 3" key="1">
    <citation type="submission" date="2017-06" db="EMBL/GenBank/DDBJ databases">
        <authorList>
            <person name="Kim H.J."/>
            <person name="Triplett B.A."/>
        </authorList>
    </citation>
    <scope>NUCLEOTIDE SEQUENCE [LARGE SCALE GENOMIC DNA]</scope>
    <source>
        <strain evidence="2 3">CGMCC 4.1858</strain>
    </source>
</reference>
<dbReference type="RefSeq" id="WP_179280255.1">
    <property type="nucleotide sequence ID" value="NZ_FZOF01000058.1"/>
</dbReference>
<dbReference type="AlphaFoldDB" id="A0A239NZS1"/>
<evidence type="ECO:0000313" key="2">
    <source>
        <dbReference type="EMBL" id="SNT59898.1"/>
    </source>
</evidence>
<evidence type="ECO:0000259" key="1">
    <source>
        <dbReference type="Pfam" id="PF06114"/>
    </source>
</evidence>
<proteinExistence type="predicted"/>
<feature type="domain" description="IrrE N-terminal-like" evidence="1">
    <location>
        <begin position="80"/>
        <end position="170"/>
    </location>
</feature>
<dbReference type="Gene3D" id="1.10.10.2910">
    <property type="match status" value="1"/>
</dbReference>
<gene>
    <name evidence="2" type="ORF">SAMN05216252_15815</name>
</gene>
<dbReference type="Proteomes" id="UP000198280">
    <property type="component" value="Unassembled WGS sequence"/>
</dbReference>
<organism evidence="2 3">
    <name type="scientific">Actinacidiphila glaucinigra</name>
    <dbReference type="NCBI Taxonomy" id="235986"/>
    <lineage>
        <taxon>Bacteria</taxon>
        <taxon>Bacillati</taxon>
        <taxon>Actinomycetota</taxon>
        <taxon>Actinomycetes</taxon>
        <taxon>Kitasatosporales</taxon>
        <taxon>Streptomycetaceae</taxon>
        <taxon>Actinacidiphila</taxon>
    </lineage>
</organism>
<evidence type="ECO:0000313" key="3">
    <source>
        <dbReference type="Proteomes" id="UP000198280"/>
    </source>
</evidence>
<name>A0A239NZS1_9ACTN</name>
<accession>A0A239NZS1</accession>
<dbReference type="EMBL" id="FZOF01000058">
    <property type="protein sequence ID" value="SNT59898.1"/>
    <property type="molecule type" value="Genomic_DNA"/>
</dbReference>